<dbReference type="InterPro" id="IPR020625">
    <property type="entry name" value="Schiff_base-form_aldolases_AS"/>
</dbReference>
<evidence type="ECO:0000256" key="7">
    <source>
        <dbReference type="ARBA" id="ARBA00023154"/>
    </source>
</evidence>
<comment type="catalytic activity">
    <reaction evidence="10">
        <text>L-aspartate 4-semialdehyde + pyruvate = (2S,4S)-4-hydroxy-2,3,4,5-tetrahydrodipicolinate + H2O + H(+)</text>
        <dbReference type="Rhea" id="RHEA:34171"/>
        <dbReference type="ChEBI" id="CHEBI:15361"/>
        <dbReference type="ChEBI" id="CHEBI:15377"/>
        <dbReference type="ChEBI" id="CHEBI:15378"/>
        <dbReference type="ChEBI" id="CHEBI:67139"/>
        <dbReference type="ChEBI" id="CHEBI:537519"/>
        <dbReference type="EC" id="4.3.3.7"/>
    </reaction>
</comment>
<comment type="similarity">
    <text evidence="3">Belongs to the DapA family.</text>
</comment>
<dbReference type="PANTHER" id="PTHR12128">
    <property type="entry name" value="DIHYDRODIPICOLINATE SYNTHASE"/>
    <property type="match status" value="1"/>
</dbReference>
<reference evidence="12" key="1">
    <citation type="journal article" date="2017" name="Front. Plant Sci.">
        <title>Climate Clever Clovers: New Paradigm to Reduce the Environmental Footprint of Ruminants by Breeding Low Methanogenic Forages Utilizing Haplotype Variation.</title>
        <authorList>
            <person name="Kaur P."/>
            <person name="Appels R."/>
            <person name="Bayer P.E."/>
            <person name="Keeble-Gagnere G."/>
            <person name="Wang J."/>
            <person name="Hirakawa H."/>
            <person name="Shirasawa K."/>
            <person name="Vercoe P."/>
            <person name="Stefanova K."/>
            <person name="Durmic Z."/>
            <person name="Nichols P."/>
            <person name="Revell C."/>
            <person name="Isobe S.N."/>
            <person name="Edwards D."/>
            <person name="Erskine W."/>
        </authorList>
    </citation>
    <scope>NUCLEOTIDE SEQUENCE [LARGE SCALE GENOMIC DNA]</scope>
    <source>
        <strain evidence="12">cv. Daliak</strain>
    </source>
</reference>
<dbReference type="PROSITE" id="PS00666">
    <property type="entry name" value="DHDPS_2"/>
    <property type="match status" value="1"/>
</dbReference>
<keyword evidence="6" id="KW-0220">Diaminopimelate biosynthesis</keyword>
<dbReference type="OrthoDB" id="191315at2759"/>
<evidence type="ECO:0000256" key="3">
    <source>
        <dbReference type="ARBA" id="ARBA00007592"/>
    </source>
</evidence>
<comment type="function">
    <text evidence="1">Catalyzes the condensation of (S)-aspartate-beta-semialdehyde [(S)-ASA] and pyruvate to 4-hydroxy-tetrahydrodipicolinate (HTPA).</text>
</comment>
<dbReference type="InterPro" id="IPR020624">
    <property type="entry name" value="Schiff_base-form_aldolases_CS"/>
</dbReference>
<keyword evidence="9" id="KW-0704">Schiff base</keyword>
<dbReference type="Proteomes" id="UP000242715">
    <property type="component" value="Unassembled WGS sequence"/>
</dbReference>
<evidence type="ECO:0000313" key="12">
    <source>
        <dbReference type="Proteomes" id="UP000242715"/>
    </source>
</evidence>
<evidence type="ECO:0000256" key="8">
    <source>
        <dbReference type="ARBA" id="ARBA00023239"/>
    </source>
</evidence>
<evidence type="ECO:0000256" key="10">
    <source>
        <dbReference type="ARBA" id="ARBA00047836"/>
    </source>
</evidence>
<evidence type="ECO:0000256" key="6">
    <source>
        <dbReference type="ARBA" id="ARBA00022915"/>
    </source>
</evidence>
<dbReference type="Gene3D" id="3.20.20.70">
    <property type="entry name" value="Aldolase class I"/>
    <property type="match status" value="1"/>
</dbReference>
<dbReference type="UniPathway" id="UPA00034">
    <property type="reaction ID" value="UER00017"/>
</dbReference>
<dbReference type="GO" id="GO:0019877">
    <property type="term" value="P:diaminopimelate biosynthetic process"/>
    <property type="evidence" value="ECO:0007669"/>
    <property type="project" value="UniProtKB-KW"/>
</dbReference>
<proteinExistence type="inferred from homology"/>
<sequence length="381" mass="42318">MIRGSAFPVSPSNVTTNKNTRYSCWKPTQAAVKSTFHLPMRSFEMKNRTCTEDIKSLRLITAIKTPYLPDGRFDLEAYDALVNMQIENGVEGVIVGGTTGEGQLMSWEEHIMLIAHTVNCFGGNIKVIGNTGSNSTREAIHATEQGFAVGMHAALHINPYYGKTSLDGMVLHFQSVLSMGPTIIYNVPSRTGQDIPPHVIQNLAQSTYLAGVKECVGNDRIKEYTDNRIVVWSGNDDQCHDARWGYGATGVISVASNLIPGLMQQLMFVGKNPALNSKLLPLIDWLFHMPNPIGLNTALAQLGVVRPVFRLPFVPLPLEKRIEFVNLVKEIGREHFVGTQDVQVLDDDDFFLSHDQVNSTTKILFLLTDYFVVGNWFKFCA</sequence>
<evidence type="ECO:0000256" key="1">
    <source>
        <dbReference type="ARBA" id="ARBA00003294"/>
    </source>
</evidence>
<name>A0A2Z6N0J1_TRISU</name>
<dbReference type="SUPFAM" id="SSF51569">
    <property type="entry name" value="Aldolase"/>
    <property type="match status" value="1"/>
</dbReference>
<comment type="pathway">
    <text evidence="2">Amino-acid biosynthesis; L-lysine biosynthesis via DAP pathway; (S)-tetrahydrodipicolinate from L-aspartate: step 3/4.</text>
</comment>
<keyword evidence="5" id="KW-0028">Amino-acid biosynthesis</keyword>
<dbReference type="EMBL" id="DF973663">
    <property type="protein sequence ID" value="GAU37271.1"/>
    <property type="molecule type" value="Genomic_DNA"/>
</dbReference>
<organism evidence="11 12">
    <name type="scientific">Trifolium subterraneum</name>
    <name type="common">Subterranean clover</name>
    <dbReference type="NCBI Taxonomy" id="3900"/>
    <lineage>
        <taxon>Eukaryota</taxon>
        <taxon>Viridiplantae</taxon>
        <taxon>Streptophyta</taxon>
        <taxon>Embryophyta</taxon>
        <taxon>Tracheophyta</taxon>
        <taxon>Spermatophyta</taxon>
        <taxon>Magnoliopsida</taxon>
        <taxon>eudicotyledons</taxon>
        <taxon>Gunneridae</taxon>
        <taxon>Pentapetalae</taxon>
        <taxon>rosids</taxon>
        <taxon>fabids</taxon>
        <taxon>Fabales</taxon>
        <taxon>Fabaceae</taxon>
        <taxon>Papilionoideae</taxon>
        <taxon>50 kb inversion clade</taxon>
        <taxon>NPAAA clade</taxon>
        <taxon>Hologalegina</taxon>
        <taxon>IRL clade</taxon>
        <taxon>Trifolieae</taxon>
        <taxon>Trifolium</taxon>
    </lineage>
</organism>
<evidence type="ECO:0000256" key="4">
    <source>
        <dbReference type="ARBA" id="ARBA00012086"/>
    </source>
</evidence>
<keyword evidence="12" id="KW-1185">Reference proteome</keyword>
<dbReference type="PANTHER" id="PTHR12128:SF15">
    <property type="entry name" value="4-HYDROXY-TETRAHYDRODIPICOLINATE SYNTHASE 1, CHLOROPLASTIC"/>
    <property type="match status" value="1"/>
</dbReference>
<dbReference type="GO" id="GO:0009089">
    <property type="term" value="P:lysine biosynthetic process via diaminopimelate"/>
    <property type="evidence" value="ECO:0007669"/>
    <property type="project" value="UniProtKB-UniPathway"/>
</dbReference>
<accession>A0A2Z6N0J1</accession>
<dbReference type="AlphaFoldDB" id="A0A2Z6N0J1"/>
<dbReference type="Pfam" id="PF00701">
    <property type="entry name" value="DHDPS"/>
    <property type="match status" value="1"/>
</dbReference>
<dbReference type="InterPro" id="IPR002220">
    <property type="entry name" value="DapA-like"/>
</dbReference>
<keyword evidence="8" id="KW-0456">Lyase</keyword>
<dbReference type="CDD" id="cd00950">
    <property type="entry name" value="DHDPS"/>
    <property type="match status" value="1"/>
</dbReference>
<dbReference type="GO" id="GO:0008840">
    <property type="term" value="F:4-hydroxy-tetrahydrodipicolinate synthase activity"/>
    <property type="evidence" value="ECO:0007669"/>
    <property type="project" value="UniProtKB-EC"/>
</dbReference>
<protein>
    <recommendedName>
        <fullName evidence="4">4-hydroxy-tetrahydrodipicolinate synthase</fullName>
        <ecNumber evidence="4">4.3.3.7</ecNumber>
    </recommendedName>
</protein>
<evidence type="ECO:0000313" key="11">
    <source>
        <dbReference type="EMBL" id="GAU37271.1"/>
    </source>
</evidence>
<evidence type="ECO:0000256" key="9">
    <source>
        <dbReference type="ARBA" id="ARBA00023270"/>
    </source>
</evidence>
<keyword evidence="7" id="KW-0457">Lysine biosynthesis</keyword>
<dbReference type="InterPro" id="IPR005263">
    <property type="entry name" value="DapA"/>
</dbReference>
<evidence type="ECO:0000256" key="2">
    <source>
        <dbReference type="ARBA" id="ARBA00005120"/>
    </source>
</evidence>
<dbReference type="PRINTS" id="PR00146">
    <property type="entry name" value="DHPICSNTHASE"/>
</dbReference>
<evidence type="ECO:0000256" key="5">
    <source>
        <dbReference type="ARBA" id="ARBA00022605"/>
    </source>
</evidence>
<dbReference type="PROSITE" id="PS00665">
    <property type="entry name" value="DHDPS_1"/>
    <property type="match status" value="1"/>
</dbReference>
<dbReference type="SMART" id="SM01130">
    <property type="entry name" value="DHDPS"/>
    <property type="match status" value="1"/>
</dbReference>
<dbReference type="NCBIfam" id="TIGR00674">
    <property type="entry name" value="dapA"/>
    <property type="match status" value="1"/>
</dbReference>
<gene>
    <name evidence="11" type="ORF">TSUD_319250</name>
</gene>
<dbReference type="InterPro" id="IPR013785">
    <property type="entry name" value="Aldolase_TIM"/>
</dbReference>
<dbReference type="EC" id="4.3.3.7" evidence="4"/>